<evidence type="ECO:0000313" key="3">
    <source>
        <dbReference type="Proteomes" id="UP000182737"/>
    </source>
</evidence>
<evidence type="ECO:0000313" key="2">
    <source>
        <dbReference type="EMBL" id="SFI73174.1"/>
    </source>
</evidence>
<feature type="domain" description="ACT" evidence="1">
    <location>
        <begin position="5"/>
        <end position="73"/>
    </location>
</feature>
<evidence type="ECO:0000259" key="1">
    <source>
        <dbReference type="PROSITE" id="PS51671"/>
    </source>
</evidence>
<organism evidence="2 3">
    <name type="scientific">Treponema bryantii</name>
    <dbReference type="NCBI Taxonomy" id="163"/>
    <lineage>
        <taxon>Bacteria</taxon>
        <taxon>Pseudomonadati</taxon>
        <taxon>Spirochaetota</taxon>
        <taxon>Spirochaetia</taxon>
        <taxon>Spirochaetales</taxon>
        <taxon>Treponemataceae</taxon>
        <taxon>Treponema</taxon>
    </lineage>
</organism>
<dbReference type="OrthoDB" id="9790662at2"/>
<dbReference type="PANTHER" id="PTHR40099">
    <property type="entry name" value="ACETOLACTATE SYNTHASE, SMALL SUBUNIT"/>
    <property type="match status" value="1"/>
</dbReference>
<dbReference type="RefSeq" id="WP_074931362.1">
    <property type="nucleotide sequence ID" value="NZ_FORI01000005.1"/>
</dbReference>
<dbReference type="PROSITE" id="PS51671">
    <property type="entry name" value="ACT"/>
    <property type="match status" value="1"/>
</dbReference>
<dbReference type="SUPFAM" id="SSF55021">
    <property type="entry name" value="ACT-like"/>
    <property type="match status" value="2"/>
</dbReference>
<dbReference type="EMBL" id="FORI01000005">
    <property type="protein sequence ID" value="SFI73174.1"/>
    <property type="molecule type" value="Genomic_DNA"/>
</dbReference>
<dbReference type="InterPro" id="IPR002912">
    <property type="entry name" value="ACT_dom"/>
</dbReference>
<protein>
    <submittedName>
        <fullName evidence="2">Uncharacterized conserved protein, contains tandem ACT domains</fullName>
    </submittedName>
</protein>
<gene>
    <name evidence="2" type="ORF">SAMN04487775_10529</name>
</gene>
<dbReference type="AlphaFoldDB" id="A0A1I3KLB4"/>
<keyword evidence="3" id="KW-1185">Reference proteome</keyword>
<sequence>MTINQISIFIENRKNALAEFTNVLATHNINMRAMSLADTSDFGIARIIVDDAASVQGALERSHYIVKVTPVIAIEIPDEAGSLNKILKILADNGRNVEYMYGFTGRKSGSAYMIIRCTDVAETEKVCEKNGIRMVAQDELVNL</sequence>
<dbReference type="Pfam" id="PF19571">
    <property type="entry name" value="ACT_8"/>
    <property type="match status" value="1"/>
</dbReference>
<proteinExistence type="predicted"/>
<accession>A0A1I3KLB4</accession>
<dbReference type="Gene3D" id="3.30.2130.10">
    <property type="entry name" value="VC0802-like"/>
    <property type="match status" value="1"/>
</dbReference>
<dbReference type="InterPro" id="IPR045865">
    <property type="entry name" value="ACT-like_dom_sf"/>
</dbReference>
<dbReference type="Proteomes" id="UP000182737">
    <property type="component" value="Unassembled WGS sequence"/>
</dbReference>
<reference evidence="3" key="1">
    <citation type="submission" date="2016-10" db="EMBL/GenBank/DDBJ databases">
        <authorList>
            <person name="Varghese N."/>
            <person name="Submissions S."/>
        </authorList>
    </citation>
    <scope>NUCLEOTIDE SEQUENCE [LARGE SCALE GENOMIC DNA]</scope>
    <source>
        <strain evidence="3">XBD1002</strain>
    </source>
</reference>
<name>A0A1I3KLB4_9SPIR</name>
<dbReference type="CDD" id="cd04882">
    <property type="entry name" value="ACT_Bt0572_2"/>
    <property type="match status" value="1"/>
</dbReference>
<dbReference type="InterPro" id="IPR045739">
    <property type="entry name" value="ACT_dom_pair"/>
</dbReference>
<dbReference type="PANTHER" id="PTHR40099:SF1">
    <property type="entry name" value="ACETOLACTATE SYNTHASE, SMALL SUBUNIT"/>
    <property type="match status" value="1"/>
</dbReference>